<name>A5D6B6_PELTS</name>
<evidence type="ECO:0000313" key="2">
    <source>
        <dbReference type="Proteomes" id="UP000006556"/>
    </source>
</evidence>
<organism evidence="1 2">
    <name type="scientific">Pelotomaculum thermopropionicum (strain DSM 13744 / JCM 10971 / SI)</name>
    <dbReference type="NCBI Taxonomy" id="370438"/>
    <lineage>
        <taxon>Bacteria</taxon>
        <taxon>Bacillati</taxon>
        <taxon>Bacillota</taxon>
        <taxon>Clostridia</taxon>
        <taxon>Eubacteriales</taxon>
        <taxon>Desulfotomaculaceae</taxon>
        <taxon>Pelotomaculum</taxon>
    </lineage>
</organism>
<dbReference type="STRING" id="370438.PTH_0024"/>
<dbReference type="Proteomes" id="UP000006556">
    <property type="component" value="Chromosome"/>
</dbReference>
<gene>
    <name evidence="1" type="ordered locus">PTH_0024</name>
</gene>
<keyword evidence="2" id="KW-1185">Reference proteome</keyword>
<protein>
    <submittedName>
        <fullName evidence="1">Uncharacterized protein</fullName>
    </submittedName>
</protein>
<dbReference type="AlphaFoldDB" id="A5D6B6"/>
<proteinExistence type="predicted"/>
<reference evidence="2" key="1">
    <citation type="journal article" date="2008" name="Genome Res.">
        <title>The genome of Pelotomaculum thermopropionicum reveals niche-associated evolution in anaerobic microbiota.</title>
        <authorList>
            <person name="Kosaka T."/>
            <person name="Kato S."/>
            <person name="Shimoyama T."/>
            <person name="Ishii S."/>
            <person name="Abe T."/>
            <person name="Watanabe K."/>
        </authorList>
    </citation>
    <scope>NUCLEOTIDE SEQUENCE [LARGE SCALE GENOMIC DNA]</scope>
    <source>
        <strain evidence="2">DSM 13744 / JCM 10971 / SI</strain>
    </source>
</reference>
<dbReference type="KEGG" id="pth:PTH_0024"/>
<dbReference type="HOGENOM" id="CLU_2451977_0_0_9"/>
<dbReference type="EMBL" id="AP009389">
    <property type="protein sequence ID" value="BAF58205.1"/>
    <property type="molecule type" value="Genomic_DNA"/>
</dbReference>
<sequence>MTRKQFAVIATRIKEEIDNIKSLSRELSKKGLTGSKKKIKSALPPGDTFIPVNPDEQVYLGAGVLPVQADMQVQLSYEQHKTLCIMSIV</sequence>
<evidence type="ECO:0000313" key="1">
    <source>
        <dbReference type="EMBL" id="BAF58205.1"/>
    </source>
</evidence>
<accession>A5D6B6</accession>